<evidence type="ECO:0000256" key="6">
    <source>
        <dbReference type="SAM" id="MobiDB-lite"/>
    </source>
</evidence>
<feature type="transmembrane region" description="Helical" evidence="7">
    <location>
        <begin position="211"/>
        <end position="231"/>
    </location>
</feature>
<sequence>MSFATGADADGMKGGNVHELRSVSNRGDGEFSPDKEDEARREGGTDFKDQMNMERLGKRQEFDVGAAHLRLAAKVDHPLMCAQRNFRLLSITAFSVIAMGGWIFVPNNSISGIVDGNTGGTIAMYLINFAAFSSIIFSLAEMASMAPTAGGQYHWVSEFAPPSLQKSFSYTAGWLSALAWCCGTTSGFFLAGSLIQGVIVELHPDYVAEPWRAYLLVVVLATIGAVVNTYLSRKLPKLEGFAFLLTIAGFISVIIILWVLSSEQRLTASEVFQTFSNDGGWSSLGLSMVAGQILLVWTLTGADATAHMAEETRHASDVIPKAMILSYFINGIMVFVMLITYCFCLTDLTDAFASATGFPFIQVFATATGSAQGAAAITCLLLVLIVFSVTNYMAACSRQVFAFARDRGVPFHTWIAKVDQRNNCPTPAVAVTYGLCILICLISLGSAVAFNAITSLQLLALVFTYMMSIGCLLWRRFFGKPLPVGSWTLGRAGTPTNAFALAYCAYLIIFIAFPVSVPVTAATLNWAPVMFAGVVVLALGYYVLYARKIYDGPVAYVGSVY</sequence>
<dbReference type="PANTHER" id="PTHR45649">
    <property type="entry name" value="AMINO-ACID PERMEASE BAT1"/>
    <property type="match status" value="1"/>
</dbReference>
<dbReference type="GO" id="GO:0016020">
    <property type="term" value="C:membrane"/>
    <property type="evidence" value="ECO:0007669"/>
    <property type="project" value="UniProtKB-SubCell"/>
</dbReference>
<feature type="transmembrane region" description="Helical" evidence="7">
    <location>
        <begin position="498"/>
        <end position="517"/>
    </location>
</feature>
<feature type="transmembrane region" description="Helical" evidence="7">
    <location>
        <begin position="323"/>
        <end position="348"/>
    </location>
</feature>
<feature type="transmembrane region" description="Helical" evidence="7">
    <location>
        <begin position="456"/>
        <end position="477"/>
    </location>
</feature>
<feature type="transmembrane region" description="Helical" evidence="7">
    <location>
        <begin position="360"/>
        <end position="389"/>
    </location>
</feature>
<gene>
    <name evidence="8" type="ORF">B0A54_16915</name>
</gene>
<feature type="transmembrane region" description="Helical" evidence="7">
    <location>
        <begin position="523"/>
        <end position="544"/>
    </location>
</feature>
<evidence type="ECO:0000256" key="7">
    <source>
        <dbReference type="SAM" id="Phobius"/>
    </source>
</evidence>
<dbReference type="Proteomes" id="UP000310066">
    <property type="component" value="Unassembled WGS sequence"/>
</dbReference>
<dbReference type="AlphaFoldDB" id="A0A4U0TZ72"/>
<evidence type="ECO:0000256" key="3">
    <source>
        <dbReference type="ARBA" id="ARBA00022692"/>
    </source>
</evidence>
<evidence type="ECO:0000256" key="5">
    <source>
        <dbReference type="ARBA" id="ARBA00023136"/>
    </source>
</evidence>
<dbReference type="EMBL" id="NAJP01000123">
    <property type="protein sequence ID" value="TKA27873.1"/>
    <property type="molecule type" value="Genomic_DNA"/>
</dbReference>
<evidence type="ECO:0000313" key="8">
    <source>
        <dbReference type="EMBL" id="TKA27873.1"/>
    </source>
</evidence>
<accession>A0A4U0TZ72</accession>
<evidence type="ECO:0000313" key="9">
    <source>
        <dbReference type="Proteomes" id="UP000310066"/>
    </source>
</evidence>
<feature type="region of interest" description="Disordered" evidence="6">
    <location>
        <begin position="1"/>
        <end position="52"/>
    </location>
</feature>
<dbReference type="Gene3D" id="1.20.1740.10">
    <property type="entry name" value="Amino acid/polyamine transporter I"/>
    <property type="match status" value="1"/>
</dbReference>
<feature type="transmembrane region" description="Helical" evidence="7">
    <location>
        <begin position="125"/>
        <end position="146"/>
    </location>
</feature>
<feature type="compositionally biased region" description="Basic and acidic residues" evidence="6">
    <location>
        <begin position="16"/>
        <end position="52"/>
    </location>
</feature>
<feature type="transmembrane region" description="Helical" evidence="7">
    <location>
        <begin position="430"/>
        <end position="450"/>
    </location>
</feature>
<comment type="caution">
    <text evidence="8">The sequence shown here is derived from an EMBL/GenBank/DDBJ whole genome shotgun (WGS) entry which is preliminary data.</text>
</comment>
<evidence type="ECO:0000256" key="2">
    <source>
        <dbReference type="ARBA" id="ARBA00022448"/>
    </source>
</evidence>
<comment type="subcellular location">
    <subcellularLocation>
        <location evidence="1">Membrane</location>
        <topology evidence="1">Multi-pass membrane protein</topology>
    </subcellularLocation>
</comment>
<feature type="transmembrane region" description="Helical" evidence="7">
    <location>
        <begin position="167"/>
        <end position="191"/>
    </location>
</feature>
<dbReference type="PIRSF" id="PIRSF006060">
    <property type="entry name" value="AA_transporter"/>
    <property type="match status" value="1"/>
</dbReference>
<feature type="transmembrane region" description="Helical" evidence="7">
    <location>
        <begin position="280"/>
        <end position="302"/>
    </location>
</feature>
<dbReference type="InterPro" id="IPR002293">
    <property type="entry name" value="AA/rel_permease1"/>
</dbReference>
<dbReference type="OrthoDB" id="3257095at2759"/>
<organism evidence="8 9">
    <name type="scientific">Friedmanniomyces endolithicus</name>
    <dbReference type="NCBI Taxonomy" id="329885"/>
    <lineage>
        <taxon>Eukaryota</taxon>
        <taxon>Fungi</taxon>
        <taxon>Dikarya</taxon>
        <taxon>Ascomycota</taxon>
        <taxon>Pezizomycotina</taxon>
        <taxon>Dothideomycetes</taxon>
        <taxon>Dothideomycetidae</taxon>
        <taxon>Mycosphaerellales</taxon>
        <taxon>Teratosphaeriaceae</taxon>
        <taxon>Friedmanniomyces</taxon>
    </lineage>
</organism>
<keyword evidence="5 7" id="KW-0472">Membrane</keyword>
<dbReference type="Pfam" id="PF13520">
    <property type="entry name" value="AA_permease_2"/>
    <property type="match status" value="1"/>
</dbReference>
<dbReference type="STRING" id="329885.A0A4U0TZ72"/>
<evidence type="ECO:0000256" key="4">
    <source>
        <dbReference type="ARBA" id="ARBA00022989"/>
    </source>
</evidence>
<feature type="transmembrane region" description="Helical" evidence="7">
    <location>
        <begin position="238"/>
        <end position="260"/>
    </location>
</feature>
<reference evidence="8 9" key="1">
    <citation type="submission" date="2017-03" db="EMBL/GenBank/DDBJ databases">
        <title>Genomes of endolithic fungi from Antarctica.</title>
        <authorList>
            <person name="Coleine C."/>
            <person name="Masonjones S."/>
            <person name="Stajich J.E."/>
        </authorList>
    </citation>
    <scope>NUCLEOTIDE SEQUENCE [LARGE SCALE GENOMIC DNA]</scope>
    <source>
        <strain evidence="8 9">CCFEE 5311</strain>
    </source>
</reference>
<evidence type="ECO:0008006" key="10">
    <source>
        <dbReference type="Google" id="ProtNLM"/>
    </source>
</evidence>
<protein>
    <recommendedName>
        <fullName evidence="10">Amino acid permease/ SLC12A domain-containing protein</fullName>
    </recommendedName>
</protein>
<proteinExistence type="predicted"/>
<keyword evidence="2" id="KW-0813">Transport</keyword>
<keyword evidence="4 7" id="KW-1133">Transmembrane helix</keyword>
<dbReference type="PANTHER" id="PTHR45649:SF14">
    <property type="entry name" value="GABA PERMEASE"/>
    <property type="match status" value="1"/>
</dbReference>
<dbReference type="GO" id="GO:0022857">
    <property type="term" value="F:transmembrane transporter activity"/>
    <property type="evidence" value="ECO:0007669"/>
    <property type="project" value="InterPro"/>
</dbReference>
<evidence type="ECO:0000256" key="1">
    <source>
        <dbReference type="ARBA" id="ARBA00004141"/>
    </source>
</evidence>
<feature type="transmembrane region" description="Helical" evidence="7">
    <location>
        <begin position="86"/>
        <end position="105"/>
    </location>
</feature>
<name>A0A4U0TZ72_9PEZI</name>
<keyword evidence="3 7" id="KW-0812">Transmembrane</keyword>